<sequence>TVSSSSVPQSTEIHRSQSLRRPGLQSQPAPSTNSHVHLRTKSTSTVAIPLKEPSDSRIRAERPKSSVMGASYGAKATTTRADTASTGIRSSTRLAALKRPASTRNRPAATDSSECTALASRPEEPHRKPLRPAFSTLQQHFTPRKAGKALTSTFLHPTTDAGPCSLPPEIATLQTELLQLHVLHETSAQSVSRWERSAKSALHNRFNEVASLYQIMRKSERQGQEQKNIRALHEWDSGNSAYGLVKHIHILSGPLHELPPLVESGGRFQRLAEDFDRWLSWVKEVWDAREGYKEGRGDLVSAEGLGDSWQAEIATLTRKLTTFSRDLERLTQPPRESSIANAITACKELLDGILEELQIMQAIELGVVAKEKEWIEARLHAIARDIGAHLVEANVGEEAWHM</sequence>
<name>A0A7C8M7H5_9PLEO</name>
<feature type="compositionally biased region" description="Polar residues" evidence="1">
    <location>
        <begin position="24"/>
        <end position="46"/>
    </location>
</feature>
<feature type="non-terminal residue" evidence="2">
    <location>
        <position position="402"/>
    </location>
</feature>
<dbReference type="EMBL" id="JAADJZ010000021">
    <property type="protein sequence ID" value="KAF2867983.1"/>
    <property type="molecule type" value="Genomic_DNA"/>
</dbReference>
<reference evidence="2 3" key="1">
    <citation type="submission" date="2020-01" db="EMBL/GenBank/DDBJ databases">
        <authorList>
            <consortium name="DOE Joint Genome Institute"/>
            <person name="Haridas S."/>
            <person name="Albert R."/>
            <person name="Binder M."/>
            <person name="Bloem J."/>
            <person name="Labutti K."/>
            <person name="Salamov A."/>
            <person name="Andreopoulos B."/>
            <person name="Baker S.E."/>
            <person name="Barry K."/>
            <person name="Bills G."/>
            <person name="Bluhm B.H."/>
            <person name="Cannon C."/>
            <person name="Castanera R."/>
            <person name="Culley D.E."/>
            <person name="Daum C."/>
            <person name="Ezra D."/>
            <person name="Gonzalez J.B."/>
            <person name="Henrissat B."/>
            <person name="Kuo A."/>
            <person name="Liang C."/>
            <person name="Lipzen A."/>
            <person name="Lutzoni F."/>
            <person name="Magnuson J."/>
            <person name="Mondo S."/>
            <person name="Nolan M."/>
            <person name="Ohm R."/>
            <person name="Pangilinan J."/>
            <person name="Park H.-J.H."/>
            <person name="Ramirez L."/>
            <person name="Alfaro M."/>
            <person name="Sun H."/>
            <person name="Tritt A."/>
            <person name="Yoshinaga Y."/>
            <person name="Zwiers L.-H.L."/>
            <person name="Turgeon B.G."/>
            <person name="Goodwin S.B."/>
            <person name="Spatafora J.W."/>
            <person name="Crous P.W."/>
            <person name="Grigoriev I.V."/>
        </authorList>
    </citation>
    <scope>NUCLEOTIDE SEQUENCE [LARGE SCALE GENOMIC DNA]</scope>
    <source>
        <strain evidence="2 3">CBS 611.86</strain>
    </source>
</reference>
<feature type="region of interest" description="Disordered" evidence="1">
    <location>
        <begin position="1"/>
        <end position="130"/>
    </location>
</feature>
<protein>
    <submittedName>
        <fullName evidence="2">Uncharacterized protein</fullName>
    </submittedName>
</protein>
<organism evidence="2 3">
    <name type="scientific">Massariosphaeria phaeospora</name>
    <dbReference type="NCBI Taxonomy" id="100035"/>
    <lineage>
        <taxon>Eukaryota</taxon>
        <taxon>Fungi</taxon>
        <taxon>Dikarya</taxon>
        <taxon>Ascomycota</taxon>
        <taxon>Pezizomycotina</taxon>
        <taxon>Dothideomycetes</taxon>
        <taxon>Pleosporomycetidae</taxon>
        <taxon>Pleosporales</taxon>
        <taxon>Pleosporales incertae sedis</taxon>
        <taxon>Massariosphaeria</taxon>
    </lineage>
</organism>
<evidence type="ECO:0000256" key="1">
    <source>
        <dbReference type="SAM" id="MobiDB-lite"/>
    </source>
</evidence>
<accession>A0A7C8M7H5</accession>
<dbReference type="Proteomes" id="UP000481861">
    <property type="component" value="Unassembled WGS sequence"/>
</dbReference>
<evidence type="ECO:0000313" key="2">
    <source>
        <dbReference type="EMBL" id="KAF2867983.1"/>
    </source>
</evidence>
<feature type="compositionally biased region" description="Polar residues" evidence="1">
    <location>
        <begin position="1"/>
        <end position="11"/>
    </location>
</feature>
<gene>
    <name evidence="2" type="ORF">BDV95DRAFT_455317</name>
</gene>
<feature type="compositionally biased region" description="Basic and acidic residues" evidence="1">
    <location>
        <begin position="52"/>
        <end position="64"/>
    </location>
</feature>
<keyword evidence="3" id="KW-1185">Reference proteome</keyword>
<comment type="caution">
    <text evidence="2">The sequence shown here is derived from an EMBL/GenBank/DDBJ whole genome shotgun (WGS) entry which is preliminary data.</text>
</comment>
<dbReference type="OrthoDB" id="5429993at2759"/>
<feature type="compositionally biased region" description="Polar residues" evidence="1">
    <location>
        <begin position="102"/>
        <end position="115"/>
    </location>
</feature>
<proteinExistence type="predicted"/>
<evidence type="ECO:0000313" key="3">
    <source>
        <dbReference type="Proteomes" id="UP000481861"/>
    </source>
</evidence>
<feature type="non-terminal residue" evidence="2">
    <location>
        <position position="1"/>
    </location>
</feature>
<dbReference type="AlphaFoldDB" id="A0A7C8M7H5"/>
<feature type="compositionally biased region" description="Polar residues" evidence="1">
    <location>
        <begin position="76"/>
        <end position="93"/>
    </location>
</feature>